<gene>
    <name evidence="1" type="ORF">ACFSC9_08340</name>
</gene>
<sequence length="104" mass="12515">MYVKPIAVQPYYKIERKLNSTGQNYLTDEREMVLYEDRLITHRREFPLADIFDMSYRRLGAGEGLFYLHTSKGVFSYTIRHDPARFIRAFQDYERSKQQVRVRG</sequence>
<evidence type="ECO:0008006" key="3">
    <source>
        <dbReference type="Google" id="ProtNLM"/>
    </source>
</evidence>
<keyword evidence="2" id="KW-1185">Reference proteome</keyword>
<evidence type="ECO:0000313" key="2">
    <source>
        <dbReference type="Proteomes" id="UP001597233"/>
    </source>
</evidence>
<comment type="caution">
    <text evidence="1">The sequence shown here is derived from an EMBL/GenBank/DDBJ whole genome shotgun (WGS) entry which is preliminary data.</text>
</comment>
<dbReference type="Proteomes" id="UP001597233">
    <property type="component" value="Unassembled WGS sequence"/>
</dbReference>
<evidence type="ECO:0000313" key="1">
    <source>
        <dbReference type="EMBL" id="MFD1885536.1"/>
    </source>
</evidence>
<accession>A0ABW4RGV9</accession>
<organism evidence="1 2">
    <name type="scientific">Paenibacillus wenxiniae</name>
    <dbReference type="NCBI Taxonomy" id="1636843"/>
    <lineage>
        <taxon>Bacteria</taxon>
        <taxon>Bacillati</taxon>
        <taxon>Bacillota</taxon>
        <taxon>Bacilli</taxon>
        <taxon>Bacillales</taxon>
        <taxon>Paenibacillaceae</taxon>
        <taxon>Paenibacillus</taxon>
    </lineage>
</organism>
<reference evidence="2" key="1">
    <citation type="journal article" date="2019" name="Int. J. Syst. Evol. Microbiol.">
        <title>The Global Catalogue of Microorganisms (GCM) 10K type strain sequencing project: providing services to taxonomists for standard genome sequencing and annotation.</title>
        <authorList>
            <consortium name="The Broad Institute Genomics Platform"/>
            <consortium name="The Broad Institute Genome Sequencing Center for Infectious Disease"/>
            <person name="Wu L."/>
            <person name="Ma J."/>
        </authorList>
    </citation>
    <scope>NUCLEOTIDE SEQUENCE [LARGE SCALE GENOMIC DNA]</scope>
    <source>
        <strain evidence="2">CCUG 54950</strain>
    </source>
</reference>
<proteinExistence type="predicted"/>
<dbReference type="EMBL" id="JBHUEH010000011">
    <property type="protein sequence ID" value="MFD1885536.1"/>
    <property type="molecule type" value="Genomic_DNA"/>
</dbReference>
<name>A0ABW4RGV9_9BACL</name>
<protein>
    <recommendedName>
        <fullName evidence="3">PH domain-containing protein</fullName>
    </recommendedName>
</protein>